<keyword evidence="2 5" id="KW-0732">Signal</keyword>
<dbReference type="InterPro" id="IPR036514">
    <property type="entry name" value="SGNH_hydro_sf"/>
</dbReference>
<protein>
    <submittedName>
        <fullName evidence="6">Uncharacterized protein</fullName>
    </submittedName>
</protein>
<evidence type="ECO:0000313" key="6">
    <source>
        <dbReference type="EMBL" id="KAK9755441.1"/>
    </source>
</evidence>
<evidence type="ECO:0000256" key="5">
    <source>
        <dbReference type="SAM" id="SignalP"/>
    </source>
</evidence>
<dbReference type="AlphaFoldDB" id="A0AAW1NB47"/>
<dbReference type="SUPFAM" id="SSF52266">
    <property type="entry name" value="SGNH hydrolase"/>
    <property type="match status" value="1"/>
</dbReference>
<evidence type="ECO:0000256" key="4">
    <source>
        <dbReference type="ARBA" id="ARBA00023180"/>
    </source>
</evidence>
<accession>A0AAW1NB47</accession>
<dbReference type="Proteomes" id="UP001443914">
    <property type="component" value="Unassembled WGS sequence"/>
</dbReference>
<dbReference type="PANTHER" id="PTHR22835">
    <property type="entry name" value="ZINC FINGER FYVE DOMAIN CONTAINING PROTEIN"/>
    <property type="match status" value="1"/>
</dbReference>
<feature type="chain" id="PRO_5043990869" evidence="5">
    <location>
        <begin position="24"/>
        <end position="380"/>
    </location>
</feature>
<comment type="similarity">
    <text evidence="1">Belongs to the 'GDSL' lipolytic enzyme family.</text>
</comment>
<evidence type="ECO:0000256" key="2">
    <source>
        <dbReference type="ARBA" id="ARBA00022729"/>
    </source>
</evidence>
<evidence type="ECO:0000256" key="3">
    <source>
        <dbReference type="ARBA" id="ARBA00022801"/>
    </source>
</evidence>
<proteinExistence type="inferred from homology"/>
<dbReference type="InterPro" id="IPR001087">
    <property type="entry name" value="GDSL"/>
</dbReference>
<comment type="caution">
    <text evidence="6">The sequence shown here is derived from an EMBL/GenBank/DDBJ whole genome shotgun (WGS) entry which is preliminary data.</text>
</comment>
<sequence length="380" mass="42832">MRELIWHLCIIFCVIITPKCVKALLRSNVNEMSTMQYEAIYQFGDSLSDTGNVIRERNGHGLSYARLPYGRTFFGRPTGRCSDGLLMVDYFAMYFHLPLVNPILDKGSDFRYGANFAVAGATALDPTTLATANVSSKVTLSSLSTQIRWFKSHLSSLCVYPSDCKRRVEKSLVLMGEIGGNDYNFAFFQGRTMKQVYALVPQVVQAIKDAIHEVIKLGAKSIVVPGNFPIGCVPIYLVEFRTNDTTKYDQLHCLKEYNKFSQFHNQRLIEAIQELQDMYPNVALAYADYYSALTWVIRYAPGLGFEKGGSEKACCAEGHNPYNYGEGKGCGSPNVPVCLDPSKRVSWDGIHMTQQGNKYVARWLLRHFVPQLLQRRPVHV</sequence>
<keyword evidence="4" id="KW-0325">Glycoprotein</keyword>
<dbReference type="Pfam" id="PF00657">
    <property type="entry name" value="Lipase_GDSL"/>
    <property type="match status" value="1"/>
</dbReference>
<dbReference type="InterPro" id="IPR035669">
    <property type="entry name" value="SGNH_plant_lipase-like"/>
</dbReference>
<dbReference type="GO" id="GO:0016788">
    <property type="term" value="F:hydrolase activity, acting on ester bonds"/>
    <property type="evidence" value="ECO:0007669"/>
    <property type="project" value="InterPro"/>
</dbReference>
<dbReference type="Gene3D" id="3.40.50.1110">
    <property type="entry name" value="SGNH hydrolase"/>
    <property type="match status" value="1"/>
</dbReference>
<reference evidence="6" key="1">
    <citation type="submission" date="2024-03" db="EMBL/GenBank/DDBJ databases">
        <title>WGS assembly of Saponaria officinalis var. Norfolk2.</title>
        <authorList>
            <person name="Jenkins J."/>
            <person name="Shu S."/>
            <person name="Grimwood J."/>
            <person name="Barry K."/>
            <person name="Goodstein D."/>
            <person name="Schmutz J."/>
            <person name="Leebens-Mack J."/>
            <person name="Osbourn A."/>
        </authorList>
    </citation>
    <scope>NUCLEOTIDE SEQUENCE [LARGE SCALE GENOMIC DNA]</scope>
    <source>
        <strain evidence="6">JIC</strain>
    </source>
</reference>
<gene>
    <name evidence="6" type="ORF">RND81_01G025400</name>
</gene>
<evidence type="ECO:0000313" key="7">
    <source>
        <dbReference type="Proteomes" id="UP001443914"/>
    </source>
</evidence>
<dbReference type="CDD" id="cd01837">
    <property type="entry name" value="SGNH_plant_lipase_like"/>
    <property type="match status" value="1"/>
</dbReference>
<keyword evidence="7" id="KW-1185">Reference proteome</keyword>
<dbReference type="EMBL" id="JBDFQZ010000001">
    <property type="protein sequence ID" value="KAK9755441.1"/>
    <property type="molecule type" value="Genomic_DNA"/>
</dbReference>
<evidence type="ECO:0000256" key="1">
    <source>
        <dbReference type="ARBA" id="ARBA00008668"/>
    </source>
</evidence>
<dbReference type="PANTHER" id="PTHR22835:SF517">
    <property type="entry name" value="GDSL-LIKE LIPASE_ACYLHYDROLASE FAMILY PROTEIN, EXPRESSED"/>
    <property type="match status" value="1"/>
</dbReference>
<organism evidence="6 7">
    <name type="scientific">Saponaria officinalis</name>
    <name type="common">Common soapwort</name>
    <name type="synonym">Lychnis saponaria</name>
    <dbReference type="NCBI Taxonomy" id="3572"/>
    <lineage>
        <taxon>Eukaryota</taxon>
        <taxon>Viridiplantae</taxon>
        <taxon>Streptophyta</taxon>
        <taxon>Embryophyta</taxon>
        <taxon>Tracheophyta</taxon>
        <taxon>Spermatophyta</taxon>
        <taxon>Magnoliopsida</taxon>
        <taxon>eudicotyledons</taxon>
        <taxon>Gunneridae</taxon>
        <taxon>Pentapetalae</taxon>
        <taxon>Caryophyllales</taxon>
        <taxon>Caryophyllaceae</taxon>
        <taxon>Caryophylleae</taxon>
        <taxon>Saponaria</taxon>
    </lineage>
</organism>
<name>A0AAW1NB47_SAPOF</name>
<feature type="signal peptide" evidence="5">
    <location>
        <begin position="1"/>
        <end position="23"/>
    </location>
</feature>
<keyword evidence="3" id="KW-0378">Hydrolase</keyword>